<evidence type="ECO:0000313" key="3">
    <source>
        <dbReference type="Proteomes" id="UP000292927"/>
    </source>
</evidence>
<keyword evidence="3" id="KW-1185">Reference proteome</keyword>
<dbReference type="OrthoDB" id="9804150at2"/>
<feature type="domain" description="THIF-type NAD/FAD binding fold" evidence="1">
    <location>
        <begin position="7"/>
        <end position="231"/>
    </location>
</feature>
<reference evidence="2 3" key="1">
    <citation type="submission" date="2019-02" db="EMBL/GenBank/DDBJ databases">
        <title>Genomic Encyclopedia of Type Strains, Phase IV (KMG-IV): sequencing the most valuable type-strain genomes for metagenomic binning, comparative biology and taxonomic classification.</title>
        <authorList>
            <person name="Goeker M."/>
        </authorList>
    </citation>
    <scope>NUCLEOTIDE SEQUENCE [LARGE SCALE GENOMIC DNA]</scope>
    <source>
        <strain evidence="2 3">DSM 29486</strain>
    </source>
</reference>
<dbReference type="SUPFAM" id="SSF69572">
    <property type="entry name" value="Activating enzymes of the ubiquitin-like proteins"/>
    <property type="match status" value="1"/>
</dbReference>
<dbReference type="EMBL" id="SGXF01000004">
    <property type="protein sequence ID" value="RZS94431.1"/>
    <property type="molecule type" value="Genomic_DNA"/>
</dbReference>
<dbReference type="RefSeq" id="WP_130435543.1">
    <property type="nucleotide sequence ID" value="NZ_SGXF01000004.1"/>
</dbReference>
<dbReference type="CDD" id="cd00755">
    <property type="entry name" value="YgdL_like"/>
    <property type="match status" value="1"/>
</dbReference>
<dbReference type="PANTHER" id="PTHR43267:SF1">
    <property type="entry name" value="TRNA THREONYLCARBAMOYLADENOSINE DEHYDRATASE"/>
    <property type="match status" value="1"/>
</dbReference>
<dbReference type="InterPro" id="IPR045886">
    <property type="entry name" value="ThiF/MoeB/HesA"/>
</dbReference>
<dbReference type="GO" id="GO:0061504">
    <property type="term" value="P:cyclic threonylcarbamoyladenosine biosynthetic process"/>
    <property type="evidence" value="ECO:0007669"/>
    <property type="project" value="TreeGrafter"/>
</dbReference>
<dbReference type="AlphaFoldDB" id="A0A4Q7P3D0"/>
<name>A0A4Q7P3D0_9FIRM</name>
<evidence type="ECO:0000313" key="2">
    <source>
        <dbReference type="EMBL" id="RZS94431.1"/>
    </source>
</evidence>
<dbReference type="InterPro" id="IPR000594">
    <property type="entry name" value="ThiF_NAD_FAD-bd"/>
</dbReference>
<accession>A0A4Q7P3D0</accession>
<dbReference type="GO" id="GO:0061503">
    <property type="term" value="F:tRNA threonylcarbamoyladenosine dehydratase"/>
    <property type="evidence" value="ECO:0007669"/>
    <property type="project" value="TreeGrafter"/>
</dbReference>
<dbReference type="PANTHER" id="PTHR43267">
    <property type="entry name" value="TRNA THREONYLCARBAMOYLADENOSINE DEHYDRATASE"/>
    <property type="match status" value="1"/>
</dbReference>
<dbReference type="InterPro" id="IPR035985">
    <property type="entry name" value="Ubiquitin-activating_enz"/>
</dbReference>
<comment type="caution">
    <text evidence="2">The sequence shown here is derived from an EMBL/GenBank/DDBJ whole genome shotgun (WGS) entry which is preliminary data.</text>
</comment>
<proteinExistence type="predicted"/>
<gene>
    <name evidence="2" type="ORF">EV209_2273</name>
</gene>
<protein>
    <submittedName>
        <fullName evidence="2">tRNA A37 threonylcarbamoyladenosine dehydratase</fullName>
    </submittedName>
</protein>
<evidence type="ECO:0000259" key="1">
    <source>
        <dbReference type="Pfam" id="PF00899"/>
    </source>
</evidence>
<sequence length="235" mass="25517">MTEERFSRTRRLIGEGRLEKLKNARVAVFGIGGVGGHAAEALVRAGIGSLDLFDADVVDVTNLNRQIVALGSTIGMPKAEVMAARARDINPECRAQAKVCFYDRSTENEYPLEEYDFVVDAIDTVTSKVLLARNAGEAEVPLISCMGTGNKLYPELLQIGDLYKTSVCPLARVMRKLCKEAGIKKLPVVYSTELPITPAEGSERTPASISFVPPVAGMMLAGFVVRNLIGERRKS</sequence>
<dbReference type="GO" id="GO:0008641">
    <property type="term" value="F:ubiquitin-like modifier activating enzyme activity"/>
    <property type="evidence" value="ECO:0007669"/>
    <property type="project" value="InterPro"/>
</dbReference>
<organism evidence="2 3">
    <name type="scientific">Cuneatibacter caecimuris</name>
    <dbReference type="NCBI Taxonomy" id="1796618"/>
    <lineage>
        <taxon>Bacteria</taxon>
        <taxon>Bacillati</taxon>
        <taxon>Bacillota</taxon>
        <taxon>Clostridia</taxon>
        <taxon>Lachnospirales</taxon>
        <taxon>Lachnospiraceae</taxon>
        <taxon>Cuneatibacter</taxon>
    </lineage>
</organism>
<dbReference type="Pfam" id="PF00899">
    <property type="entry name" value="ThiF"/>
    <property type="match status" value="1"/>
</dbReference>
<dbReference type="Gene3D" id="3.40.50.720">
    <property type="entry name" value="NAD(P)-binding Rossmann-like Domain"/>
    <property type="match status" value="1"/>
</dbReference>
<dbReference type="Proteomes" id="UP000292927">
    <property type="component" value="Unassembled WGS sequence"/>
</dbReference>